<name>R0KFH5_ANAPL</name>
<reference evidence="3" key="1">
    <citation type="journal article" date="2013" name="Nat. Genet.">
        <title>The duck genome and transcriptome provide insight into an avian influenza virus reservoir species.</title>
        <authorList>
            <person name="Huang Y."/>
            <person name="Li Y."/>
            <person name="Burt D.W."/>
            <person name="Chen H."/>
            <person name="Zhang Y."/>
            <person name="Qian W."/>
            <person name="Kim H."/>
            <person name="Gan S."/>
            <person name="Zhao Y."/>
            <person name="Li J."/>
            <person name="Yi K."/>
            <person name="Feng H."/>
            <person name="Zhu P."/>
            <person name="Li B."/>
            <person name="Liu Q."/>
            <person name="Fairley S."/>
            <person name="Magor K.E."/>
            <person name="Du Z."/>
            <person name="Hu X."/>
            <person name="Goodman L."/>
            <person name="Tafer H."/>
            <person name="Vignal A."/>
            <person name="Lee T."/>
            <person name="Kim K.W."/>
            <person name="Sheng Z."/>
            <person name="An Y."/>
            <person name="Searle S."/>
            <person name="Herrero J."/>
            <person name="Groenen M.A."/>
            <person name="Crooijmans R.P."/>
            <person name="Faraut T."/>
            <person name="Cai Q."/>
            <person name="Webster R.G."/>
            <person name="Aldridge J.R."/>
            <person name="Warren W.C."/>
            <person name="Bartschat S."/>
            <person name="Kehr S."/>
            <person name="Marz M."/>
            <person name="Stadler P.F."/>
            <person name="Smith J."/>
            <person name="Kraus R.H."/>
            <person name="Zhao Y."/>
            <person name="Ren L."/>
            <person name="Fei J."/>
            <person name="Morisson M."/>
            <person name="Kaiser P."/>
            <person name="Griffin D.K."/>
            <person name="Rao M."/>
            <person name="Pitel F."/>
            <person name="Wang J."/>
            <person name="Li N."/>
        </authorList>
    </citation>
    <scope>NUCLEOTIDE SEQUENCE [LARGE SCALE GENOMIC DNA]</scope>
</reference>
<sequence>MTLAAVYYADLQSCCRQAWGDRYHFVVLSSPTSICEKLPAFSSGRGEMYRWKALVMFHTSVFSPGSSFTPENTAAGPGEMRSCKREEEQNANHIPKSAKIQKQVIDFEKLKYLSAQKPFCDTESTGRPAQEENVGRSCSDEHISEKWTTMGGFPRETGGVLPLKEL</sequence>
<evidence type="ECO:0000256" key="1">
    <source>
        <dbReference type="SAM" id="MobiDB-lite"/>
    </source>
</evidence>
<protein>
    <submittedName>
        <fullName evidence="2">Uncharacterized protein</fullName>
    </submittedName>
</protein>
<feature type="compositionally biased region" description="Basic and acidic residues" evidence="1">
    <location>
        <begin position="81"/>
        <end position="90"/>
    </location>
</feature>
<feature type="region of interest" description="Disordered" evidence="1">
    <location>
        <begin position="68"/>
        <end position="95"/>
    </location>
</feature>
<evidence type="ECO:0000313" key="2">
    <source>
        <dbReference type="EMBL" id="EOB09191.1"/>
    </source>
</evidence>
<keyword evidence="3" id="KW-1185">Reference proteome</keyword>
<organism evidence="2 3">
    <name type="scientific">Anas platyrhynchos</name>
    <name type="common">Mallard</name>
    <name type="synonym">Anas boschas</name>
    <dbReference type="NCBI Taxonomy" id="8839"/>
    <lineage>
        <taxon>Eukaryota</taxon>
        <taxon>Metazoa</taxon>
        <taxon>Chordata</taxon>
        <taxon>Craniata</taxon>
        <taxon>Vertebrata</taxon>
        <taxon>Euteleostomi</taxon>
        <taxon>Archelosauria</taxon>
        <taxon>Archosauria</taxon>
        <taxon>Dinosauria</taxon>
        <taxon>Saurischia</taxon>
        <taxon>Theropoda</taxon>
        <taxon>Coelurosauria</taxon>
        <taxon>Aves</taxon>
        <taxon>Neognathae</taxon>
        <taxon>Galloanserae</taxon>
        <taxon>Anseriformes</taxon>
        <taxon>Anatidae</taxon>
        <taxon>Anatinae</taxon>
        <taxon>Anas</taxon>
    </lineage>
</organism>
<evidence type="ECO:0000313" key="3">
    <source>
        <dbReference type="Proteomes" id="UP000296049"/>
    </source>
</evidence>
<accession>R0KFH5</accession>
<dbReference type="Proteomes" id="UP000296049">
    <property type="component" value="Unassembled WGS sequence"/>
</dbReference>
<dbReference type="AlphaFoldDB" id="R0KFH5"/>
<gene>
    <name evidence="2" type="ORF">Anapl_13645</name>
</gene>
<dbReference type="EMBL" id="KB742384">
    <property type="protein sequence ID" value="EOB09191.1"/>
    <property type="molecule type" value="Genomic_DNA"/>
</dbReference>
<proteinExistence type="predicted"/>